<dbReference type="SUPFAM" id="SSF53474">
    <property type="entry name" value="alpha/beta-Hydrolases"/>
    <property type="match status" value="1"/>
</dbReference>
<dbReference type="KEGG" id="vcn:VOLCADRAFT_56661"/>
<sequence>GFPLETHHVLTYDGYILNCFRIPYGRAGPGTAKRPPVLLIHGISLASTSWVVNGPDESLAFFLADRGYDVWLANTRGNIFSREHVRYSDKQTEFWNFALDEMAEIDLPVIIHYMKNVTGMPKVGIVGHSQGCTIPLMTLSSQTNLTDSVGVVISLGPSVFITNMKVGIPIAYSLIVNVSGGTWCGRQSGRASRGQASEG</sequence>
<accession>D8TKZ5</accession>
<dbReference type="EMBL" id="GL378326">
    <property type="protein sequence ID" value="EFJ51784.1"/>
    <property type="molecule type" value="Genomic_DNA"/>
</dbReference>
<protein>
    <recommendedName>
        <fullName evidence="1">Partial AB-hydrolase lipase domain-containing protein</fullName>
    </recommendedName>
</protein>
<dbReference type="STRING" id="3068.D8TKZ5"/>
<dbReference type="Gene3D" id="3.40.50.1820">
    <property type="entry name" value="alpha/beta hydrolase"/>
    <property type="match status" value="1"/>
</dbReference>
<gene>
    <name evidence="2" type="ORF">VOLCADRAFT_56661</name>
</gene>
<dbReference type="eggNOG" id="KOG2624">
    <property type="taxonomic scope" value="Eukaryota"/>
</dbReference>
<dbReference type="Proteomes" id="UP000001058">
    <property type="component" value="Unassembled WGS sequence"/>
</dbReference>
<dbReference type="PANTHER" id="PTHR11005">
    <property type="entry name" value="LYSOSOMAL ACID LIPASE-RELATED"/>
    <property type="match status" value="1"/>
</dbReference>
<dbReference type="InterPro" id="IPR006693">
    <property type="entry name" value="AB_hydrolase_lipase"/>
</dbReference>
<dbReference type="RefSeq" id="XP_002947194.1">
    <property type="nucleotide sequence ID" value="XM_002947148.1"/>
</dbReference>
<organism evidence="3">
    <name type="scientific">Volvox carteri f. nagariensis</name>
    <dbReference type="NCBI Taxonomy" id="3068"/>
    <lineage>
        <taxon>Eukaryota</taxon>
        <taxon>Viridiplantae</taxon>
        <taxon>Chlorophyta</taxon>
        <taxon>core chlorophytes</taxon>
        <taxon>Chlorophyceae</taxon>
        <taxon>CS clade</taxon>
        <taxon>Chlamydomonadales</taxon>
        <taxon>Volvocaceae</taxon>
        <taxon>Volvox</taxon>
    </lineage>
</organism>
<proteinExistence type="predicted"/>
<evidence type="ECO:0000313" key="3">
    <source>
        <dbReference type="Proteomes" id="UP000001058"/>
    </source>
</evidence>
<dbReference type="InParanoid" id="D8TKZ5"/>
<dbReference type="Pfam" id="PF04083">
    <property type="entry name" value="Abhydro_lipase"/>
    <property type="match status" value="1"/>
</dbReference>
<feature type="domain" description="Partial AB-hydrolase lipase" evidence="1">
    <location>
        <begin position="1"/>
        <end position="54"/>
    </location>
</feature>
<keyword evidence="3" id="KW-1185">Reference proteome</keyword>
<dbReference type="OrthoDB" id="9974421at2759"/>
<dbReference type="AlphaFoldDB" id="D8TKZ5"/>
<evidence type="ECO:0000313" key="2">
    <source>
        <dbReference type="EMBL" id="EFJ51784.1"/>
    </source>
</evidence>
<dbReference type="InterPro" id="IPR029058">
    <property type="entry name" value="AB_hydrolase_fold"/>
</dbReference>
<reference evidence="2 3" key="1">
    <citation type="journal article" date="2010" name="Science">
        <title>Genomic analysis of organismal complexity in the multicellular green alga Volvox carteri.</title>
        <authorList>
            <person name="Prochnik S.E."/>
            <person name="Umen J."/>
            <person name="Nedelcu A.M."/>
            <person name="Hallmann A."/>
            <person name="Miller S.M."/>
            <person name="Nishii I."/>
            <person name="Ferris P."/>
            <person name="Kuo A."/>
            <person name="Mitros T."/>
            <person name="Fritz-Laylin L.K."/>
            <person name="Hellsten U."/>
            <person name="Chapman J."/>
            <person name="Simakov O."/>
            <person name="Rensing S.A."/>
            <person name="Terry A."/>
            <person name="Pangilinan J."/>
            <person name="Kapitonov V."/>
            <person name="Jurka J."/>
            <person name="Salamov A."/>
            <person name="Shapiro H."/>
            <person name="Schmutz J."/>
            <person name="Grimwood J."/>
            <person name="Lindquist E."/>
            <person name="Lucas S."/>
            <person name="Grigoriev I.V."/>
            <person name="Schmitt R."/>
            <person name="Kirk D."/>
            <person name="Rokhsar D.S."/>
        </authorList>
    </citation>
    <scope>NUCLEOTIDE SEQUENCE [LARGE SCALE GENOMIC DNA]</scope>
    <source>
        <strain evidence="3">f. Nagariensis / Eve</strain>
    </source>
</reference>
<dbReference type="GeneID" id="9620157"/>
<feature type="non-terminal residue" evidence="2">
    <location>
        <position position="1"/>
    </location>
</feature>
<name>D8TKZ5_VOLCA</name>
<evidence type="ECO:0000259" key="1">
    <source>
        <dbReference type="Pfam" id="PF04083"/>
    </source>
</evidence>
<dbReference type="GO" id="GO:0006629">
    <property type="term" value="P:lipid metabolic process"/>
    <property type="evidence" value="ECO:0007669"/>
    <property type="project" value="InterPro"/>
</dbReference>